<feature type="domain" description="EAL" evidence="3">
    <location>
        <begin position="168"/>
        <end position="421"/>
    </location>
</feature>
<comment type="caution">
    <text evidence="5">The sequence shown here is derived from an EMBL/GenBank/DDBJ whole genome shotgun (WGS) entry which is preliminary data.</text>
</comment>
<dbReference type="PROSITE" id="PS50887">
    <property type="entry name" value="GGDEF"/>
    <property type="match status" value="1"/>
</dbReference>
<sequence>MYQVNNQTLSPHDFLEHLTNFISQSDTNCALMLVTLDGMQHAASLIGALNAERETLSLLSRLGKGLRPADTVLRLGRFEFAILLSGILNRGHAVLAANKISGILGKPIIIDNKERNLPFSVGLALSPEHSINPEKLWQHADLAAITARQNQEPYRLFSFNDAADVITHWDIESDLERAITNDEFSLHYQPKFCTKTKQIIGAEGLIRWHHPTHGIIPPDRFIPVAEKIGVISKLTWWVLNTALRESRQWGNNAKNMSIAINISALDLMDKSFIKSVSNATGLWNIPPELLTLEITEGALMRDIAFSANILRKIREHGIKVSIDDFGTGYSSLAYFKQLPADELKIDRSFILNILNDELDQHVVSTIIQMAKKMNLDTVAEGVESASVQKILTELGCDTIQGYHIAKPMPQQDFIEWISERA</sequence>
<dbReference type="FunFam" id="3.20.20.450:FF:000001">
    <property type="entry name" value="Cyclic di-GMP phosphodiesterase yahA"/>
    <property type="match status" value="1"/>
</dbReference>
<reference evidence="5 6" key="1">
    <citation type="submission" date="2019-07" db="EMBL/GenBank/DDBJ databases">
        <title>The pathways for chlorine oxyanion respiration interact through the shared metabolite chlorate.</title>
        <authorList>
            <person name="Barnum T.P."/>
            <person name="Cheng Y."/>
            <person name="Hill K.A."/>
            <person name="Lucas L.N."/>
            <person name="Carlson H.K."/>
            <person name="Coates J.D."/>
        </authorList>
    </citation>
    <scope>NUCLEOTIDE SEQUENCE [LARGE SCALE GENOMIC DNA]</scope>
    <source>
        <strain evidence="5 6">BK-1</strain>
    </source>
</reference>
<dbReference type="InterPro" id="IPR043128">
    <property type="entry name" value="Rev_trsase/Diguanyl_cyclase"/>
</dbReference>
<feature type="domain" description="GGDEF" evidence="4">
    <location>
        <begin position="27"/>
        <end position="161"/>
    </location>
</feature>
<dbReference type="CDD" id="cd01948">
    <property type="entry name" value="EAL"/>
    <property type="match status" value="1"/>
</dbReference>
<dbReference type="SUPFAM" id="SSF141868">
    <property type="entry name" value="EAL domain-like"/>
    <property type="match status" value="1"/>
</dbReference>
<accession>A0A557SH21</accession>
<dbReference type="SUPFAM" id="SSF55073">
    <property type="entry name" value="Nucleotide cyclase"/>
    <property type="match status" value="1"/>
</dbReference>
<evidence type="ECO:0000313" key="5">
    <source>
        <dbReference type="EMBL" id="TVO76703.1"/>
    </source>
</evidence>
<dbReference type="InterPro" id="IPR050706">
    <property type="entry name" value="Cyclic-di-GMP_PDE-like"/>
</dbReference>
<evidence type="ECO:0000313" key="6">
    <source>
        <dbReference type="Proteomes" id="UP000316649"/>
    </source>
</evidence>
<dbReference type="InterPro" id="IPR000160">
    <property type="entry name" value="GGDEF_dom"/>
</dbReference>
<evidence type="ECO:0000259" key="3">
    <source>
        <dbReference type="PROSITE" id="PS50883"/>
    </source>
</evidence>
<dbReference type="AlphaFoldDB" id="A0A557SH21"/>
<keyword evidence="6" id="KW-1185">Reference proteome</keyword>
<dbReference type="Gene3D" id="3.20.20.450">
    <property type="entry name" value="EAL domain"/>
    <property type="match status" value="1"/>
</dbReference>
<dbReference type="SMART" id="SM00052">
    <property type="entry name" value="EAL"/>
    <property type="match status" value="1"/>
</dbReference>
<evidence type="ECO:0000259" key="4">
    <source>
        <dbReference type="PROSITE" id="PS50887"/>
    </source>
</evidence>
<organism evidence="5 6">
    <name type="scientific">Sedimenticola selenatireducens</name>
    <dbReference type="NCBI Taxonomy" id="191960"/>
    <lineage>
        <taxon>Bacteria</taxon>
        <taxon>Pseudomonadati</taxon>
        <taxon>Pseudomonadota</taxon>
        <taxon>Gammaproteobacteria</taxon>
        <taxon>Chromatiales</taxon>
        <taxon>Sedimenticolaceae</taxon>
        <taxon>Sedimenticola</taxon>
    </lineage>
</organism>
<keyword evidence="2" id="KW-0973">c-di-GMP</keyword>
<proteinExistence type="predicted"/>
<dbReference type="GO" id="GO:0071111">
    <property type="term" value="F:cyclic-guanylate-specific phosphodiesterase activity"/>
    <property type="evidence" value="ECO:0007669"/>
    <property type="project" value="UniProtKB-EC"/>
</dbReference>
<dbReference type="OrthoDB" id="9804951at2"/>
<evidence type="ECO:0000256" key="2">
    <source>
        <dbReference type="ARBA" id="ARBA00022636"/>
    </source>
</evidence>
<dbReference type="PANTHER" id="PTHR33121">
    <property type="entry name" value="CYCLIC DI-GMP PHOSPHODIESTERASE PDEF"/>
    <property type="match status" value="1"/>
</dbReference>
<dbReference type="InterPro" id="IPR029787">
    <property type="entry name" value="Nucleotide_cyclase"/>
</dbReference>
<dbReference type="PROSITE" id="PS50883">
    <property type="entry name" value="EAL"/>
    <property type="match status" value="1"/>
</dbReference>
<dbReference type="EMBL" id="VMNH01000005">
    <property type="protein sequence ID" value="TVO76703.1"/>
    <property type="molecule type" value="Genomic_DNA"/>
</dbReference>
<dbReference type="Pfam" id="PF00990">
    <property type="entry name" value="GGDEF"/>
    <property type="match status" value="1"/>
</dbReference>
<evidence type="ECO:0000256" key="1">
    <source>
        <dbReference type="ARBA" id="ARBA00012282"/>
    </source>
</evidence>
<gene>
    <name evidence="5" type="ORF">FHP88_04575</name>
</gene>
<dbReference type="RefSeq" id="WP_144357833.1">
    <property type="nucleotide sequence ID" value="NZ_VMNH01000005.1"/>
</dbReference>
<dbReference type="Gene3D" id="3.30.70.270">
    <property type="match status" value="1"/>
</dbReference>
<dbReference type="Proteomes" id="UP000316649">
    <property type="component" value="Unassembled WGS sequence"/>
</dbReference>
<protein>
    <recommendedName>
        <fullName evidence="1">cyclic-guanylate-specific phosphodiesterase</fullName>
        <ecNumber evidence="1">3.1.4.52</ecNumber>
    </recommendedName>
</protein>
<dbReference type="SMART" id="SM00267">
    <property type="entry name" value="GGDEF"/>
    <property type="match status" value="1"/>
</dbReference>
<dbReference type="InterPro" id="IPR035919">
    <property type="entry name" value="EAL_sf"/>
</dbReference>
<dbReference type="PANTHER" id="PTHR33121:SF70">
    <property type="entry name" value="SIGNALING PROTEIN YKOW"/>
    <property type="match status" value="1"/>
</dbReference>
<name>A0A557SH21_9GAMM</name>
<dbReference type="EC" id="3.1.4.52" evidence="1"/>
<dbReference type="Pfam" id="PF00563">
    <property type="entry name" value="EAL"/>
    <property type="match status" value="1"/>
</dbReference>
<dbReference type="InterPro" id="IPR001633">
    <property type="entry name" value="EAL_dom"/>
</dbReference>